<dbReference type="SUPFAM" id="SSF49899">
    <property type="entry name" value="Concanavalin A-like lectins/glucanases"/>
    <property type="match status" value="1"/>
</dbReference>
<feature type="domain" description="IPT/TIG" evidence="3">
    <location>
        <begin position="889"/>
        <end position="974"/>
    </location>
</feature>
<feature type="domain" description="IPT/TIG" evidence="3">
    <location>
        <begin position="976"/>
        <end position="1068"/>
    </location>
</feature>
<feature type="domain" description="IPT/TIG" evidence="3">
    <location>
        <begin position="5441"/>
        <end position="5527"/>
    </location>
</feature>
<feature type="domain" description="IPT/TIG" evidence="3">
    <location>
        <begin position="4201"/>
        <end position="4287"/>
    </location>
</feature>
<feature type="non-terminal residue" evidence="4">
    <location>
        <position position="6164"/>
    </location>
</feature>
<feature type="domain" description="IPT/TIG" evidence="3">
    <location>
        <begin position="5529"/>
        <end position="5615"/>
    </location>
</feature>
<feature type="domain" description="IPT/TIG" evidence="3">
    <location>
        <begin position="4014"/>
        <end position="4108"/>
    </location>
</feature>
<dbReference type="InterPro" id="IPR014756">
    <property type="entry name" value="Ig_E-set"/>
</dbReference>
<proteinExistence type="predicted"/>
<dbReference type="Gene3D" id="2.60.40.10">
    <property type="entry name" value="Immunoglobulins"/>
    <property type="match status" value="45"/>
</dbReference>
<feature type="domain" description="IPT/TIG" evidence="3">
    <location>
        <begin position="802"/>
        <end position="885"/>
    </location>
</feature>
<feature type="domain" description="IPT/TIG" evidence="3">
    <location>
        <begin position="3661"/>
        <end position="3744"/>
    </location>
</feature>
<feature type="domain" description="IPT/TIG" evidence="3">
    <location>
        <begin position="2846"/>
        <end position="2934"/>
    </location>
</feature>
<dbReference type="SMART" id="SM00429">
    <property type="entry name" value="IPT"/>
    <property type="match status" value="38"/>
</dbReference>
<dbReference type="SUPFAM" id="SSF81296">
    <property type="entry name" value="E set domains"/>
    <property type="match status" value="42"/>
</dbReference>
<feature type="domain" description="IPT/TIG" evidence="3">
    <location>
        <begin position="3838"/>
        <end position="3923"/>
    </location>
</feature>
<reference evidence="4 5" key="1">
    <citation type="submission" date="2018-08" db="EMBL/GenBank/DDBJ databases">
        <title>Aphanomyces genome sequencing and annotation.</title>
        <authorList>
            <person name="Minardi D."/>
            <person name="Oidtmann B."/>
            <person name="Van Der Giezen M."/>
            <person name="Studholme D.J."/>
        </authorList>
    </citation>
    <scope>NUCLEOTIDE SEQUENCE [LARGE SCALE GENOMIC DNA]</scope>
    <source>
        <strain evidence="4 5">D2</strain>
    </source>
</reference>
<evidence type="ECO:0000313" key="5">
    <source>
        <dbReference type="Proteomes" id="UP000266643"/>
    </source>
</evidence>
<feature type="domain" description="IPT/TIG" evidence="3">
    <location>
        <begin position="3477"/>
        <end position="3563"/>
    </location>
</feature>
<evidence type="ECO:0000256" key="1">
    <source>
        <dbReference type="ARBA" id="ARBA00022729"/>
    </source>
</evidence>
<feature type="domain" description="IPT/TIG" evidence="3">
    <location>
        <begin position="4804"/>
        <end position="4894"/>
    </location>
</feature>
<sequence>MIWRIIGGAVLAFVRTGSCDVTPWKPFTALRPGHLLTYFPFDNDMRDASPQGTTNQTSVNINVTLSQHSIPSGVKGVSAYFNGESYVEVQVNINSNVHPEVTMGAWVFIPEYHDNHAPQSNPTAVYDASSFVLTHASKGSFERSVGIDYRGKGWCAFTGGSSTVNGSNRNDGILGGMPVKTGVWSFVAVSYSRESVLLYVDGDHTTTSKSSLRVGASVLRIGSGGYPGSGFYGFMNDVFVYNAALTSGELDFLRTTMAPTPPLPPAVGSAGYALLFPSSSSIQFVAPLPIDADLTTAVTLAMYLSVDFSQDPTFDFVHRNHPLQGDEDGLIGYWDMNYESDQLPTLAIESKAMATSTKLTATIRILAYSDQDTPGHTFLAPSFAPIGDHIKAKMNLPTLVLLNVSYVGLPLRPPTTITKLPERGTLFASCWPTHSFDMTTAITAVPYTLPCPRVYFLTDPDDAGVNYATLEYTVQGGHVPRLVVFDVAVEPIQPHFSMQDQVVQRLGGYRFEDVDTAEYLGTVDATLVITSSQDHVQVTLPPTDVASQITTTSMFSQTVHLLGAPADVSRVCGQVDVQTPSAHSISTQFSIRVDDTGPANDPLAMYSQTLGVQLINTLGSIPMLDVVEPTVAYVQGSQVVTITAHQLHPRMTCRFGNVSTPATMISPSHIQCRIPPCPIGSGGGVVALSVLFFGQFESRPVPFAYVPPIQILSVFPTVVSAMGGTVVTLSTTTSLDDGFQSIFCVFSDPPLFHVVVPALTVTLSQLTCRVPILPSSVVMLGVSPNNGIDVTTASTPLVVVAPPKATWLSPSSGPVGASKWIHVHGLYMSAQSYCVVDSKRTASRFDSPTGLWCHMPPSLVARTVQVSAAIDATPMELPALSYEYQDGILLQSMSPASGPIRGGTVLDVFGSHFRNSPALQCRFALLTLVPATFVSPSAIQCIVPPLSDASTAVAVDVTSNGVDFSASQLMFRPYDEVHVTRTYPSLGPRSGGTLVTVFGDHFTPSTLMSCMFGENVTLSTPANVISSTIVQCMSPNVVTVPRTSSTMFRLNVNGQDMVANPLVTFTYHDPVQVTQLSVTSGSVLGGTTVRVTGLFPMSLVSLVRCKFGTTSVSATALSSTELTCVTPSQPTAQVVSVAVALNGIQFETTGFYFDYFTAPSISRVEPRWVPQATTSSVLVFGSFPPPSAQINVTCRVVGRSQSSMAAMAQWVNSTVLSCGPVLWGTVGDAAVELVWNQDMVRTGASAVYVHPPVVVTRISPSVVWVGATGSVDIVVVDATNVIHLDTLVCIWNRTIPTRALYMSSSQIKCPTPSILPVGDVSLAVSLNGGRDVTAAPTLLSVRRVPMVLSMHPVQGPSGTIVSFSLAEPVSAAAEMPIQCRFGTANARHQVQLANATCLQCTVPLGMADAAVVDVVLVMSPVSQILTSFQFAVTNPVSVLQVFPLAIGLHDNSTWIQVYVDTLLTSTSAVRCTFGSIATVQGLPTSSQGFRCLAPLQPQETSAPLLISVANRPLQDTGVVLSFQKQSVVDMHPLVGPISGNTTLTFYGSAFPPGPYQCLFDSHIFVMATLTPSPLSAVRIQCATPTATAPHNATVSLTGINGQVLDSFSFQYVAPPIATALIPSVVQAYSPRQSLQVVGLDFPPTLVCAFQVRDQWVLARTSKSNSTHATCTFPSLTASSTLYLSTNGIDFTPSQVALTVVPPVTITSMDPKVATVSGPLVNITVDGTGLQHVQQCHIGADVVVVPRILSNTSLVCPLPRDRVPAQLSVNGVDVTSSGLQFRWVPNFTLTSYAPHYGPEDGGTILTIVGGWSNWPTDVAIYCHFGPSMVSRGTLVGDHTLHCTTPRSMPNQSRNIGVSVDRQTVQLVRPPFIVYPSLAVTRVVPSFGSVNGNTSVLIQGTNFQNTSLLACKIGDDVVPARFVSATSVQLTTPRRLESAGGADFYRVPVSCSLNGQDYSTSVGSFEYQPVVALQSVFPKRGFANPPTNLLLKGTFYATTSGAAATCRFNQSQRTNATVTSPSTVECPTPSQMPPGIVSVDVSLNERSTLGLTQVYPASGPESGGSTVLVSGAHFPNAVLLTCMFDNVTSTTSAATWVDPSTILCVTPPHAPGPSVLRISFNGRDFSTSSQTFRYTSHATVTEIYPTRGPATGGTLVTVYGTGFIDSPDFTCLFGANAAPPRQVVDSTTAVCVAPAAVTPLTQVVVSVSNSRLDDVGASGGAVFQFHKPVFVAHIQPKFGPVTGQTLIQVTGMEFIPQSIYMCRFLWETSIDLNATSVRHVPAMYVNSTRLTCRSPSVAATTTTRSTWMLVENGLALSLWPIEYVFHEQVDLVQITPSTGSILGGTLVTILGNHFLSSLDAMCDFGMGRMTRASVLSVSKVQCTTPRHSPGTSAVRVCLNGLQCSQPFVVFEFHPIPIWTSLQPTTIPATGATNLTLCFQPSSHMFKFTHCLFGQRQSAVTYVNATCVNCWTPALPEGVAVDIGVSVNRIDALPTSMHVLPTKPLDVSGVVPTAGPTTGHTRLVISGRFNASMAYVCRVGTSPAVPALAVSGDSVHCYTPPSPGTGNVPVAVSDNGVDFTSSHFPFRYYAGIQLTSIWPPQGAETGGYFVTLSGMNFEKAAVCRFGMAPPTPVQWESSTRVLCRVPLRSPGTIRVGISNNHVDFTFGSFLFYALPRVYSLNPAVTLYGVGGPSKITVHGDRFQNISTMKCLFDTTVTLLTYIDAKTVVCTVPALSPEAAGLVRLSLIDLATHVQVDSPVAMTVLEVPIVESVEPTVLRRQSTLSSVLVSGHHLYPSLTCGDDRGSTSPVEFLSSSQVRCSVRLNATTLRIVDPALNYTVVRRALTWFDDVRIAEIVPRHGPTTGNTLVMVTLATPLPRMLTSLTCRFGTDSVAAQVVNRTTVRCASPAKPSSTRTAQLSVSLNKLDFSQGSVPFEYYDNVQMVGLEPLYIPSNAVNASIVLRGVNIPLGLNQSRPVCFFGPTLTSPAVVESSEMVVCRLPAKLAIKQGTVSVAFAPNGQNPVAPDLTLTIFVHPQVLQMTPLRGTVQGGTTVRIDFDAVIDSFPAIQCRLATATSPASVVGPSSVECRVPPSTSSPGLIVEVFVALNSQDFVFTRSFQYVDIPYITSVSPPVGTELGGYTVSIALPLATTLWQSSLHLKFGNSEPVVAALNAFGIATCVVPAHAPGPVTLLVSVNGVDYLPANHTFTYLMAQTSTGLVPALGPVTGGTVVSIFGTNFASCVDMVCRFGPHLVAPAVFVSAQQLQCTTPSTVAPSDHLVVSVWCGILNRIMTLNQSFSFYTPPQLVSLAPRLAPTTGGTKLSIATSQPVSVIRPSSVSCRFDSVVSTSAVVIDATTLTCVVPPLPLRDQVVVEVSFNGQNFHRLPYPLRLYPSIQVKSVEPSTIFWNTSTTVLVSGRGMLSTPALSCRLGANAITAGRYVSSTKVACPVQSTGSASTLFLAVSNNGVDFAEPTLALYFHPQPTLTGINPAYGPVTGRTLVEIQGLNFVTFGMTVQCAFGNSTVAAAVSRSSTSVLCLSPAVPAPQSVLVGLQFGTTMTTASLRFEYIPTASVASLSPVKVPVGVPTRVDLVGVHLQGPLQCEFFASDSTTAVHAVVVSAVISSSTSIHCTATLFTPGVYSVHVGVMGQPSARSDKGGLLITVHPTPVVQRVSPLVSVELGGGNVVVTGFNFSAFDAMSCLFGVQPVVATFQSSTQLKCVVPASLVRRPLTLSISINHVILYKTPFSIIPTMILDAVDTQLLLSVGNPVQVILTGRHFVPNVTCVVMTSTNNLEEETLALFYSSESIGCIVQAQVPGQRFLTLKLYDAIATTSPTVALEFVAVPAIVAISPHSSDIRGGSSIAVTGRGFHDGPSLSCHFGLVQSRAVFLTPTRIVCLTPRVSFPSQVLLTVSNVGGNVSSSPVAFSFESPVVALSIHPSFGSVLGGVIVRVLVAETALDDRSSSVRCWFGNVSSIATRVQSNVFQCVAPSIVRPAKVPFHLRSEQQSVVHPPIYFTYVDPVQVVNVTPASGPVEGATAVRVLLVAPVLMPASDLSIQCAFGNQSVPGFLVSPTVIQCVTPPSVSQQSNVSVAVTVNGQEFSLSSESATTFEYQTSLQVDSVVPTLGSPGTSIRVMGTNLKSPSICHFGDARPSTPARFVSSNEVVCELPTMVSFTTTTTVAVDAVITLEYATGVYSNSKLFKVFPPLSLTSLSPSRVFESGGARIMLQGRGFLDVPQLGCLFGRSAVIVPALWVSKYLVECVVPPLEPGNVSVAVTQNGIDRYIVPMSLSVSPALTISSISPIHALVSYPTTITVLGTGFEPSVRCRFGDVIVVPTEYTNRNTVTCTAPPSQTSVPFQVTNNGLDFAGDRLWVSHDVQVDISDVFPSSGPVNTTTTRVWIRGTFTNMDQLHCQIGDMTTLVHIANTTHVECLVPPVTTSQVVPITLLALGMSIPSTWTFSYYAPPAVESMEPSTLFRPSTAVTVRGRNFLPGAVCRFGAVITGASVYHSSKVIECPSPQVHARGYVVVEVSNNGVDFTSQGLTVRFESQLSVVAISPPYAIHTGGSSLMVIGTGFPAFLYCRFGTTYQVGTVLNTTHCMCTTPPLPPNQVVVLELSTGDEGTTNQVTFWSMLPPNPIRVDPSHGSTVGNTLLTVHGTAFSIDSMECCFNRTTCVPAAVLSDTLLTCVTPPFNTTSNGPVLITLRASDSQVASLRSVEYFVHIPLTLARFVPTRVPEQGHTVVTVSGAHFSPTLDLFCVFGTEFVAATFVNFDTIECVSPPHAPGSISLGVSANGKDIVSFEAVLEYHQSGSVTAITPTTGSVDGNSVVVAVVSSNNLLSSAVFCKFGSIEVRAAAINTSAVSCLSPRARTCGAVSFSLVQRVKNSVSVEFVSAMPYIYEDPPSLVSMFPNTGSTAAPTIVTLTGSGFHAHTTFIRFGNIVTACMQGTNTSTCTVQLPRHAIETTQGDGGGVVTVDATNNNQDFSTPLLFLYTPRVAVMAVAPSVTHGPTLVTVSGVHFVDTIPNALRCRIGGHVVVPATFVSATSVQCLVPTLSGGNYNVEVSVNGQDFTNDSVQILVKDLVEIYTVQPPFGSTQGRTVVTVTTNSVLDTSVDLFCAFGDGLVSTLTVLNASTASCVAPPTAAVGTVPLSVVQSSVELTTVMPPTSFTSISSITHSYTYIRPVEATSLFPSFGFQQGGTVVSMAGDGFVNTAQASCVFGNTSVPAVVLSSDLLRCVAPPFHHSPEEVVEVMVTMNGVDITHTNLWFRYVRDVALSSITPSKSTLAGGSLVDIRGAGFDHLSNLTCVFGANRHVSATVISRQSLSCVVPPVSAEGTVVVRVAMNMHDVSVDGLRFDYQIPALLYSIAPTVGPHIGHTKVLVTGEGFTPGLQCAFGAMLVNSTFLTSRTLSCVAPPLSIEVDVVEFSLQDPHVVSSQTTSLPYYVVVLPDIVSVQPSSGPVTGNTTVVLTMDGSWGFQADVFCQFCASVVRGEFVESTRVVCRPGAQPTAVECPVSISPNGIDFTDPTWTFSFYDLPSVKSLVPARGQSGTRITVRGSNFSNVPTLQCKVGTTVVRATYVSQDELTCVAPPMSSNNNYTTLQDIQLISITGPIPQPTIQTITTTAAPAVSEVQVVTTSGWANRAQVQTIAPTLSPVQSNVVQITTSSNYQPEIQWLQFKLNPQLPEVQAITSTGTTGGSFTVQLFGVGAVIGYQDAAATVQVTLQTAAVGHSFSVTRSAVANGGYTWLITFTSDVGALPMIQVTSTGSLLGTSPAVSVLRNRAGTVAETQTISVYGTVFSSGPAISMDVSYAGVTVVQGIALPVTASALASALNAAGALGSVSVARRNSAYVAFSGAASPLELFQYDITFLSKSTLGSLLQVRLQSYVGLCAVARSVVGTTPAPAGTFMLSLGSSTTAPLAWDTSAYNLKLALQSLPGVDVAMVSDLLPAVSTNVRTLKLVFSPLTGNMAPLVVQFNSATNTGIYGDKSSMLSTGLTATVLAVQDGAYLGGTFKLTHPITGASLTAVTNIPCGTLTSLVGATSCLIEGPGISGEYRWTLSFASIVVPITVSNVGMTGVAPLVQLTKFTPQATAKVQTISISNTHVSTIQRLRVSGVGAVWEVQSITMMAQGGTLQGVFSIRFGTVNSGNLTANASAVDVQTELARLAQSVA</sequence>
<dbReference type="Gene3D" id="2.60.120.200">
    <property type="match status" value="1"/>
</dbReference>
<dbReference type="EMBL" id="QUTD01006019">
    <property type="protein sequence ID" value="RHY58062.1"/>
    <property type="molecule type" value="Genomic_DNA"/>
</dbReference>
<dbReference type="PANTHER" id="PTHR46769:SF2">
    <property type="entry name" value="FIBROCYSTIN-L ISOFORM 2 PRECURSOR-RELATED"/>
    <property type="match status" value="1"/>
</dbReference>
<dbReference type="CDD" id="cd00603">
    <property type="entry name" value="IPT_PCSR"/>
    <property type="match status" value="5"/>
</dbReference>
<evidence type="ECO:0000259" key="3">
    <source>
        <dbReference type="SMART" id="SM00429"/>
    </source>
</evidence>
<feature type="domain" description="IPT/TIG" evidence="3">
    <location>
        <begin position="3212"/>
        <end position="3296"/>
    </location>
</feature>
<dbReference type="VEuPathDB" id="FungiDB:H257_15484"/>
<feature type="domain" description="IPT/TIG" evidence="3">
    <location>
        <begin position="5266"/>
        <end position="5352"/>
    </location>
</feature>
<dbReference type="InterPro" id="IPR002909">
    <property type="entry name" value="IPT_dom"/>
</dbReference>
<feature type="domain" description="IPT/TIG" evidence="3">
    <location>
        <begin position="3298"/>
        <end position="3387"/>
    </location>
</feature>
<feature type="domain" description="IPT/TIG" evidence="3">
    <location>
        <begin position="2225"/>
        <end position="2324"/>
    </location>
</feature>
<name>A0A397D4W2_APHAT</name>
<feature type="signal peptide" evidence="2">
    <location>
        <begin position="1"/>
        <end position="19"/>
    </location>
</feature>
<keyword evidence="1 2" id="KW-0732">Signal</keyword>
<feature type="domain" description="IPT/TIG" evidence="3">
    <location>
        <begin position="4376"/>
        <end position="4457"/>
    </location>
</feature>
<dbReference type="InterPro" id="IPR013783">
    <property type="entry name" value="Ig-like_fold"/>
</dbReference>
<feature type="domain" description="IPT/TIG" evidence="3">
    <location>
        <begin position="2328"/>
        <end position="2411"/>
    </location>
</feature>
<feature type="domain" description="IPT/TIG" evidence="3">
    <location>
        <begin position="4289"/>
        <end position="4369"/>
    </location>
</feature>
<feature type="domain" description="IPT/TIG" evidence="3">
    <location>
        <begin position="5354"/>
        <end position="5437"/>
    </location>
</feature>
<feature type="domain" description="IPT/TIG" evidence="3">
    <location>
        <begin position="2590"/>
        <end position="2669"/>
    </location>
</feature>
<dbReference type="Pfam" id="PF13385">
    <property type="entry name" value="Laminin_G_3"/>
    <property type="match status" value="1"/>
</dbReference>
<gene>
    <name evidence="4" type="ORF">DYB30_003273</name>
</gene>
<dbReference type="InterPro" id="IPR052387">
    <property type="entry name" value="Fibrocystin"/>
</dbReference>
<feature type="domain" description="IPT/TIG" evidence="3">
    <location>
        <begin position="2046"/>
        <end position="2133"/>
    </location>
</feature>
<feature type="domain" description="IPT/TIG" evidence="3">
    <location>
        <begin position="1875"/>
        <end position="1966"/>
    </location>
</feature>
<feature type="domain" description="IPT/TIG" evidence="3">
    <location>
        <begin position="4459"/>
        <end position="4540"/>
    </location>
</feature>
<feature type="domain" description="IPT/TIG" evidence="3">
    <location>
        <begin position="2671"/>
        <end position="2756"/>
    </location>
</feature>
<accession>A0A397D4W2</accession>
<feature type="domain" description="IPT/TIG" evidence="3">
    <location>
        <begin position="3030"/>
        <end position="3117"/>
    </location>
</feature>
<evidence type="ECO:0000256" key="2">
    <source>
        <dbReference type="SAM" id="SignalP"/>
    </source>
</evidence>
<feature type="domain" description="IPT/TIG" evidence="3">
    <location>
        <begin position="2135"/>
        <end position="2224"/>
    </location>
</feature>
<feature type="domain" description="IPT/TIG" evidence="3">
    <location>
        <begin position="1702"/>
        <end position="1791"/>
    </location>
</feature>
<dbReference type="Pfam" id="PF01833">
    <property type="entry name" value="TIG"/>
    <property type="match status" value="32"/>
</dbReference>
<feature type="domain" description="IPT/TIG" evidence="3">
    <location>
        <begin position="4628"/>
        <end position="4711"/>
    </location>
</feature>
<feature type="domain" description="IPT/TIG" evidence="3">
    <location>
        <begin position="4718"/>
        <end position="4802"/>
    </location>
</feature>
<protein>
    <recommendedName>
        <fullName evidence="3">IPT/TIG domain-containing protein</fullName>
    </recommendedName>
</protein>
<feature type="domain" description="IPT/TIG" evidence="3">
    <location>
        <begin position="4544"/>
        <end position="4626"/>
    </location>
</feature>
<feature type="domain" description="IPT/TIG" evidence="3">
    <location>
        <begin position="4896"/>
        <end position="4987"/>
    </location>
</feature>
<feature type="domain" description="IPT/TIG" evidence="3">
    <location>
        <begin position="5076"/>
        <end position="5165"/>
    </location>
</feature>
<feature type="chain" id="PRO_5017326395" description="IPT/TIG domain-containing protein" evidence="2">
    <location>
        <begin position="20"/>
        <end position="6164"/>
    </location>
</feature>
<feature type="domain" description="IPT/TIG" evidence="3">
    <location>
        <begin position="5177"/>
        <end position="5264"/>
    </location>
</feature>
<feature type="domain" description="IPT/TIG" evidence="3">
    <location>
        <begin position="1524"/>
        <end position="1612"/>
    </location>
</feature>
<dbReference type="InterPro" id="IPR013320">
    <property type="entry name" value="ConA-like_dom_sf"/>
</dbReference>
<evidence type="ECO:0000313" key="4">
    <source>
        <dbReference type="EMBL" id="RHY58062.1"/>
    </source>
</evidence>
<dbReference type="CDD" id="cd00102">
    <property type="entry name" value="IPT"/>
    <property type="match status" value="13"/>
</dbReference>
<feature type="domain" description="IPT/TIG" evidence="3">
    <location>
        <begin position="2501"/>
        <end position="2586"/>
    </location>
</feature>
<dbReference type="Proteomes" id="UP000266643">
    <property type="component" value="Unassembled WGS sequence"/>
</dbReference>
<comment type="caution">
    <text evidence="4">The sequence shown here is derived from an EMBL/GenBank/DDBJ whole genome shotgun (WGS) entry which is preliminary data.</text>
</comment>
<feature type="domain" description="IPT/TIG" evidence="3">
    <location>
        <begin position="621"/>
        <end position="706"/>
    </location>
</feature>
<organism evidence="4 5">
    <name type="scientific">Aphanomyces astaci</name>
    <name type="common">Crayfish plague agent</name>
    <dbReference type="NCBI Taxonomy" id="112090"/>
    <lineage>
        <taxon>Eukaryota</taxon>
        <taxon>Sar</taxon>
        <taxon>Stramenopiles</taxon>
        <taxon>Oomycota</taxon>
        <taxon>Saprolegniomycetes</taxon>
        <taxon>Saprolegniales</taxon>
        <taxon>Verrucalvaceae</taxon>
        <taxon>Aphanomyces</taxon>
    </lineage>
</organism>
<dbReference type="PANTHER" id="PTHR46769">
    <property type="entry name" value="POLYCYSTIC KIDNEY AND HEPATIC DISEASE 1 (AUTOSOMAL RECESSIVE)-LIKE 1"/>
    <property type="match status" value="1"/>
</dbReference>
<feature type="domain" description="IPT/TIG" evidence="3">
    <location>
        <begin position="1069"/>
        <end position="1154"/>
    </location>
</feature>